<dbReference type="EnsemblMetazoa" id="Aqu2.1.05740_001">
    <property type="protein sequence ID" value="Aqu2.1.05740_001"/>
    <property type="gene ID" value="Aqu2.1.05740"/>
</dbReference>
<evidence type="ECO:0008006" key="2">
    <source>
        <dbReference type="Google" id="ProtNLM"/>
    </source>
</evidence>
<proteinExistence type="predicted"/>
<accession>A0A1X7SUS8</accession>
<sequence length="123" mass="13683">MRSDRLACAGHLCTPPQRSVSETGSTGSPQEAKGLKELTLKTVTKIFHSSAHHYRLIGIGLGVRVTDLKATDEAIDNLIKVFERWFDANKDVSWDTLKELCEEDYPDELGQAKAKLTKVLGRQ</sequence>
<name>A0A1X7SUS8_AMPQE</name>
<organism evidence="1">
    <name type="scientific">Amphimedon queenslandica</name>
    <name type="common">Sponge</name>
    <dbReference type="NCBI Taxonomy" id="400682"/>
    <lineage>
        <taxon>Eukaryota</taxon>
        <taxon>Metazoa</taxon>
        <taxon>Porifera</taxon>
        <taxon>Demospongiae</taxon>
        <taxon>Heteroscleromorpha</taxon>
        <taxon>Haplosclerida</taxon>
        <taxon>Niphatidae</taxon>
        <taxon>Amphimedon</taxon>
    </lineage>
</organism>
<dbReference type="AlphaFoldDB" id="A0A1X7SUS8"/>
<dbReference type="InParanoid" id="A0A1X7SUS8"/>
<evidence type="ECO:0000313" key="1">
    <source>
        <dbReference type="EnsemblMetazoa" id="Aqu2.1.05740_001"/>
    </source>
</evidence>
<reference evidence="1" key="1">
    <citation type="submission" date="2017-05" db="UniProtKB">
        <authorList>
            <consortium name="EnsemblMetazoa"/>
        </authorList>
    </citation>
    <scope>IDENTIFICATION</scope>
</reference>
<protein>
    <recommendedName>
        <fullName evidence="2">Death domain-containing protein</fullName>
    </recommendedName>
</protein>